<dbReference type="STRING" id="4795.A0A225UYY5"/>
<gene>
    <name evidence="3" type="ORF">PHMEG_00031394</name>
</gene>
<name>A0A225UYY5_9STRA</name>
<evidence type="ECO:0000313" key="4">
    <source>
        <dbReference type="Proteomes" id="UP000198211"/>
    </source>
</evidence>
<feature type="domain" description="Integrase catalytic" evidence="2">
    <location>
        <begin position="148"/>
        <end position="218"/>
    </location>
</feature>
<evidence type="ECO:0000313" key="3">
    <source>
        <dbReference type="EMBL" id="OWY97957.1"/>
    </source>
</evidence>
<dbReference type="InterPro" id="IPR001584">
    <property type="entry name" value="Integrase_cat-core"/>
</dbReference>
<dbReference type="InterPro" id="IPR036397">
    <property type="entry name" value="RNaseH_sf"/>
</dbReference>
<dbReference type="PANTHER" id="PTHR47266">
    <property type="entry name" value="ENDONUCLEASE-RELATED"/>
    <property type="match status" value="1"/>
</dbReference>
<dbReference type="Gene3D" id="1.10.340.70">
    <property type="match status" value="1"/>
</dbReference>
<proteinExistence type="predicted"/>
<dbReference type="Gene3D" id="3.30.420.10">
    <property type="entry name" value="Ribonuclease H-like superfamily/Ribonuclease H"/>
    <property type="match status" value="1"/>
</dbReference>
<dbReference type="GO" id="GO:0003676">
    <property type="term" value="F:nucleic acid binding"/>
    <property type="evidence" value="ECO:0007669"/>
    <property type="project" value="InterPro"/>
</dbReference>
<dbReference type="PROSITE" id="PS50994">
    <property type="entry name" value="INTEGRASE"/>
    <property type="match status" value="1"/>
</dbReference>
<dbReference type="AlphaFoldDB" id="A0A225UYY5"/>
<dbReference type="GO" id="GO:0015074">
    <property type="term" value="P:DNA integration"/>
    <property type="evidence" value="ECO:0007669"/>
    <property type="project" value="InterPro"/>
</dbReference>
<dbReference type="Pfam" id="PF17921">
    <property type="entry name" value="Integrase_H2C2"/>
    <property type="match status" value="1"/>
</dbReference>
<feature type="region of interest" description="Disordered" evidence="1">
    <location>
        <begin position="1"/>
        <end position="31"/>
    </location>
</feature>
<feature type="compositionally biased region" description="Polar residues" evidence="1">
    <location>
        <begin position="1"/>
        <end position="12"/>
    </location>
</feature>
<dbReference type="InterPro" id="IPR052160">
    <property type="entry name" value="Gypsy_RT_Integrase-like"/>
</dbReference>
<dbReference type="InterPro" id="IPR041588">
    <property type="entry name" value="Integrase_H2C2"/>
</dbReference>
<dbReference type="InterPro" id="IPR012337">
    <property type="entry name" value="RNaseH-like_sf"/>
</dbReference>
<evidence type="ECO:0000259" key="2">
    <source>
        <dbReference type="PROSITE" id="PS50994"/>
    </source>
</evidence>
<dbReference type="Proteomes" id="UP000198211">
    <property type="component" value="Unassembled WGS sequence"/>
</dbReference>
<dbReference type="EMBL" id="NBNE01009898">
    <property type="protein sequence ID" value="OWY97957.1"/>
    <property type="molecule type" value="Genomic_DNA"/>
</dbReference>
<protein>
    <submittedName>
        <fullName evidence="3">Trafficking protein particle complex subunit</fullName>
    </submittedName>
</protein>
<reference evidence="4" key="1">
    <citation type="submission" date="2017-03" db="EMBL/GenBank/DDBJ databases">
        <title>Phytopthora megakarya and P. palmivora, two closely related causual agents of cacao black pod achieved similar genome size and gene model numbers by different mechanisms.</title>
        <authorList>
            <person name="Ali S."/>
            <person name="Shao J."/>
            <person name="Larry D.J."/>
            <person name="Kronmiller B."/>
            <person name="Shen D."/>
            <person name="Strem M.D."/>
            <person name="Melnick R.L."/>
            <person name="Guiltinan M.J."/>
            <person name="Tyler B.M."/>
            <person name="Meinhardt L.W."/>
            <person name="Bailey B.A."/>
        </authorList>
    </citation>
    <scope>NUCLEOTIDE SEQUENCE [LARGE SCALE GENOMIC DNA]</scope>
    <source>
        <strain evidence="4">zdho120</strain>
    </source>
</reference>
<accession>A0A225UYY5</accession>
<dbReference type="OrthoDB" id="121806at2759"/>
<evidence type="ECO:0000256" key="1">
    <source>
        <dbReference type="SAM" id="MobiDB-lite"/>
    </source>
</evidence>
<organism evidence="3 4">
    <name type="scientific">Phytophthora megakarya</name>
    <dbReference type="NCBI Taxonomy" id="4795"/>
    <lineage>
        <taxon>Eukaryota</taxon>
        <taxon>Sar</taxon>
        <taxon>Stramenopiles</taxon>
        <taxon>Oomycota</taxon>
        <taxon>Peronosporomycetes</taxon>
        <taxon>Peronosporales</taxon>
        <taxon>Peronosporaceae</taxon>
        <taxon>Phytophthora</taxon>
    </lineage>
</organism>
<dbReference type="SUPFAM" id="SSF53098">
    <property type="entry name" value="Ribonuclease H-like"/>
    <property type="match status" value="1"/>
</dbReference>
<dbReference type="FunFam" id="1.10.340.70:FF:000001">
    <property type="entry name" value="Retrovirus-related Pol polyprotein from transposon gypsy-like Protein"/>
    <property type="match status" value="1"/>
</dbReference>
<sequence>MSKDVTSVNIATTGDAANDVDGLSADDEPTPVEDFTLQLTDDEIETAQQRSKFVKRLVTAGKYGSMAVEDKYGLMTIDTANGRRVVLPPTLWTTVFKEMHGSVWSGHLRGPHTYSRVAQLYWWPGLSKEVRRWVRGCQECGSRKAKPREVIPSSYSLRGGAVFDRWALDVAGPFPIANGGERYVVAAVEYVTRYAVACCVPQHTAKNVATFLMQEVVL</sequence>
<keyword evidence="4" id="KW-1185">Reference proteome</keyword>
<comment type="caution">
    <text evidence="3">The sequence shown here is derived from an EMBL/GenBank/DDBJ whole genome shotgun (WGS) entry which is preliminary data.</text>
</comment>